<dbReference type="GO" id="GO:0016020">
    <property type="term" value="C:membrane"/>
    <property type="evidence" value="ECO:0007669"/>
    <property type="project" value="UniProtKB-SubCell"/>
</dbReference>
<feature type="transmembrane region" description="Helical" evidence="7">
    <location>
        <begin position="188"/>
        <end position="207"/>
    </location>
</feature>
<feature type="transmembrane region" description="Helical" evidence="7">
    <location>
        <begin position="485"/>
        <end position="504"/>
    </location>
</feature>
<feature type="transmembrane region" description="Helical" evidence="7">
    <location>
        <begin position="325"/>
        <end position="349"/>
    </location>
</feature>
<dbReference type="PANTHER" id="PTHR23511">
    <property type="entry name" value="SYNAPTIC VESICLE GLYCOPROTEIN 2"/>
    <property type="match status" value="1"/>
</dbReference>
<dbReference type="PANTHER" id="PTHR23511:SF4">
    <property type="entry name" value="MAJOR FACILITATOR SUPERFAMILY (MFS) PROFILE DOMAIN-CONTAINING PROTEIN"/>
    <property type="match status" value="1"/>
</dbReference>
<dbReference type="Pfam" id="PF07690">
    <property type="entry name" value="MFS_1"/>
    <property type="match status" value="1"/>
</dbReference>
<feature type="transmembrane region" description="Helical" evidence="7">
    <location>
        <begin position="369"/>
        <end position="388"/>
    </location>
</feature>
<proteinExistence type="predicted"/>
<keyword evidence="5 7" id="KW-0472">Membrane</keyword>
<evidence type="ECO:0000313" key="9">
    <source>
        <dbReference type="EMBL" id="QBM88229.1"/>
    </source>
</evidence>
<name>A0A4P6XMY8_9ASCO</name>
<keyword evidence="3 7" id="KW-0812">Transmembrane</keyword>
<dbReference type="InterPro" id="IPR011701">
    <property type="entry name" value="MFS"/>
</dbReference>
<dbReference type="SUPFAM" id="SSF103473">
    <property type="entry name" value="MFS general substrate transporter"/>
    <property type="match status" value="1"/>
</dbReference>
<feature type="transmembrane region" description="Helical" evidence="7">
    <location>
        <begin position="102"/>
        <end position="122"/>
    </location>
</feature>
<evidence type="ECO:0000256" key="3">
    <source>
        <dbReference type="ARBA" id="ARBA00022692"/>
    </source>
</evidence>
<reference evidence="10" key="1">
    <citation type="submission" date="2019-03" db="EMBL/GenBank/DDBJ databases">
        <title>Snf2 controls pulcherriminic acid biosynthesis and connects pigmentation and antifungal activity of the yeast Metschnikowia pulcherrima.</title>
        <authorList>
            <person name="Gore-Lloyd D."/>
            <person name="Sumann I."/>
            <person name="Brachmann A.O."/>
            <person name="Schneeberger K."/>
            <person name="Ortiz-Merino R.A."/>
            <person name="Moreno-Beltran M."/>
            <person name="Schlaefli M."/>
            <person name="Kirner P."/>
            <person name="Santos Kron A."/>
            <person name="Wolfe K.H."/>
            <person name="Piel J."/>
            <person name="Ahrens C.H."/>
            <person name="Henk D."/>
            <person name="Freimoser F.M."/>
        </authorList>
    </citation>
    <scope>NUCLEOTIDE SEQUENCE [LARGE SCALE GENOMIC DNA]</scope>
    <source>
        <strain evidence="10">APC 1.2</strain>
    </source>
</reference>
<feature type="region of interest" description="Disordered" evidence="6">
    <location>
        <begin position="1"/>
        <end position="23"/>
    </location>
</feature>
<feature type="transmembrane region" description="Helical" evidence="7">
    <location>
        <begin position="227"/>
        <end position="246"/>
    </location>
</feature>
<keyword evidence="10" id="KW-1185">Reference proteome</keyword>
<evidence type="ECO:0000256" key="5">
    <source>
        <dbReference type="ARBA" id="ARBA00023136"/>
    </source>
</evidence>
<evidence type="ECO:0000256" key="1">
    <source>
        <dbReference type="ARBA" id="ARBA00004141"/>
    </source>
</evidence>
<dbReference type="InterPro" id="IPR020846">
    <property type="entry name" value="MFS_dom"/>
</dbReference>
<evidence type="ECO:0000256" key="2">
    <source>
        <dbReference type="ARBA" id="ARBA00022448"/>
    </source>
</evidence>
<evidence type="ECO:0000256" key="6">
    <source>
        <dbReference type="SAM" id="MobiDB-lite"/>
    </source>
</evidence>
<dbReference type="GO" id="GO:0022857">
    <property type="term" value="F:transmembrane transporter activity"/>
    <property type="evidence" value="ECO:0007669"/>
    <property type="project" value="InterPro"/>
</dbReference>
<accession>A0A4P6XMY8</accession>
<dbReference type="Proteomes" id="UP000292447">
    <property type="component" value="Chromosome III"/>
</dbReference>
<dbReference type="AlphaFoldDB" id="A0A4P6XMY8"/>
<keyword evidence="4 7" id="KW-1133">Transmembrane helix</keyword>
<feature type="transmembrane region" description="Helical" evidence="7">
    <location>
        <begin position="431"/>
        <end position="451"/>
    </location>
</feature>
<protein>
    <submittedName>
        <fullName evidence="9">Sugar transporter</fullName>
    </submittedName>
</protein>
<dbReference type="PROSITE" id="PS50850">
    <property type="entry name" value="MFS"/>
    <property type="match status" value="1"/>
</dbReference>
<comment type="subcellular location">
    <subcellularLocation>
        <location evidence="1">Membrane</location>
        <topology evidence="1">Multi-pass membrane protein</topology>
    </subcellularLocation>
</comment>
<organism evidence="9 10">
    <name type="scientific">Metschnikowia aff. pulcherrima</name>
    <dbReference type="NCBI Taxonomy" id="2163413"/>
    <lineage>
        <taxon>Eukaryota</taxon>
        <taxon>Fungi</taxon>
        <taxon>Dikarya</taxon>
        <taxon>Ascomycota</taxon>
        <taxon>Saccharomycotina</taxon>
        <taxon>Pichiomycetes</taxon>
        <taxon>Metschnikowiaceae</taxon>
        <taxon>Metschnikowia</taxon>
    </lineage>
</organism>
<evidence type="ECO:0000259" key="8">
    <source>
        <dbReference type="PROSITE" id="PS50850"/>
    </source>
</evidence>
<evidence type="ECO:0000256" key="7">
    <source>
        <dbReference type="SAM" id="Phobius"/>
    </source>
</evidence>
<dbReference type="Gene3D" id="1.20.1250.20">
    <property type="entry name" value="MFS general substrate transporter like domains"/>
    <property type="match status" value="1"/>
</dbReference>
<keyword evidence="9" id="KW-0762">Sugar transport</keyword>
<keyword evidence="2" id="KW-0813">Transport</keyword>
<feature type="transmembrane region" description="Helical" evidence="7">
    <location>
        <begin position="129"/>
        <end position="148"/>
    </location>
</feature>
<evidence type="ECO:0000256" key="4">
    <source>
        <dbReference type="ARBA" id="ARBA00022989"/>
    </source>
</evidence>
<evidence type="ECO:0000313" key="10">
    <source>
        <dbReference type="Proteomes" id="UP000292447"/>
    </source>
</evidence>
<feature type="transmembrane region" description="Helical" evidence="7">
    <location>
        <begin position="400"/>
        <end position="419"/>
    </location>
</feature>
<feature type="domain" description="Major facilitator superfamily (MFS) profile" evidence="8">
    <location>
        <begin position="59"/>
        <end position="509"/>
    </location>
</feature>
<gene>
    <name evidence="9" type="primary">MPUL0C01940</name>
    <name evidence="9" type="ORF">METSCH_C01940</name>
</gene>
<sequence>MEDVSESHVSMKGVDSESAAEPPFVIGPKPDLLVTTDDALNMKLFLVNNALDEIGFTWYHAKIAVSAGLGLAADGLLEAVHNGVRKIVGRQFQVPFPVSTQVFYAGAVLGAMFWGFGADLIGRKFAFKVTLLLAAFFAVLTGCMGSYATYCVFAALSAFSAGGNLMNDLTTFLEILPSKRVWLTTLMMTWWCAGRLIGAVTSAIFVGEWSCPANEPCVSSNNRAWRYNWFICGALLFVWAIVRVCIKVHETPKFLVSNGRDDEAISVLHAIAAKYGRICTLTQVELEACGEVTNSNINQEYSGMRLMRSSLSYHKILMLTKKVKYLTLLVNLLWTMAGVTYNIFPHALIMYTNVHRLDSSGWLNIPLANWAWGLTAGLFGPVLAACLVRFTKLGLKGTMAVGALASMAFLFGFSAVTTQVQDGGLKSGTCFFLYVYLACLVAYTVQVFPAIARATGSAMCIVSMKMGGIISPVIFWYGTEAPPSTPFWLCGAVMAFLALVSMFLRFEPSHHRSV</sequence>
<dbReference type="EMBL" id="CP034458">
    <property type="protein sequence ID" value="QBM88229.1"/>
    <property type="molecule type" value="Genomic_DNA"/>
</dbReference>
<dbReference type="InterPro" id="IPR036259">
    <property type="entry name" value="MFS_trans_sf"/>
</dbReference>
<feature type="transmembrane region" description="Helical" evidence="7">
    <location>
        <begin position="458"/>
        <end position="479"/>
    </location>
</feature>